<evidence type="ECO:0000313" key="12">
    <source>
        <dbReference type="EMBL" id="ERG92725.1"/>
    </source>
</evidence>
<feature type="binding site" evidence="7">
    <location>
        <position position="284"/>
    </location>
    <ligand>
        <name>Zn(2+)</name>
        <dbReference type="ChEBI" id="CHEBI:29105"/>
        <note>catalytic</note>
    </ligand>
</feature>
<protein>
    <submittedName>
        <fullName evidence="12">Zn-dependent protease</fullName>
    </submittedName>
</protein>
<evidence type="ECO:0000256" key="1">
    <source>
        <dbReference type="ARBA" id="ARBA00022670"/>
    </source>
</evidence>
<evidence type="ECO:0000256" key="6">
    <source>
        <dbReference type="PIRSR" id="PIRSR627057-1"/>
    </source>
</evidence>
<evidence type="ECO:0000256" key="7">
    <source>
        <dbReference type="PIRSR" id="PIRSR627057-2"/>
    </source>
</evidence>
<dbReference type="HOGENOM" id="CLU_025947_1_0_2"/>
<dbReference type="Gene3D" id="3.30.2010.10">
    <property type="entry name" value="Metalloproteases ('zincins'), catalytic domain"/>
    <property type="match status" value="1"/>
</dbReference>
<dbReference type="EMBL" id="KE356560">
    <property type="protein sequence ID" value="ERG92725.1"/>
    <property type="molecule type" value="Genomic_DNA"/>
</dbReference>
<organism evidence="12 13">
    <name type="scientific">Haloquadratum walsbyi J07HQW1</name>
    <dbReference type="NCBI Taxonomy" id="1238424"/>
    <lineage>
        <taxon>Archaea</taxon>
        <taxon>Methanobacteriati</taxon>
        <taxon>Methanobacteriota</taxon>
        <taxon>Stenosarchaea group</taxon>
        <taxon>Halobacteria</taxon>
        <taxon>Halobacteriales</taxon>
        <taxon>Haloferacaceae</taxon>
        <taxon>Haloquadratum</taxon>
    </lineage>
</organism>
<comment type="cofactor">
    <cofactor evidence="7">
        <name>Zn(2+)</name>
        <dbReference type="ChEBI" id="CHEBI:29105"/>
    </cofactor>
    <text evidence="7">Binds 1 zinc ion per subunit.</text>
</comment>
<feature type="compositionally biased region" description="Acidic residues" evidence="8">
    <location>
        <begin position="417"/>
        <end position="443"/>
    </location>
</feature>
<feature type="transmembrane region" description="Helical" evidence="9">
    <location>
        <begin position="294"/>
        <end position="311"/>
    </location>
</feature>
<feature type="region of interest" description="Disordered" evidence="8">
    <location>
        <begin position="414"/>
        <end position="450"/>
    </location>
</feature>
<evidence type="ECO:0000259" key="10">
    <source>
        <dbReference type="Pfam" id="PF01435"/>
    </source>
</evidence>
<evidence type="ECO:0000256" key="8">
    <source>
        <dbReference type="SAM" id="MobiDB-lite"/>
    </source>
</evidence>
<name>U1N7P7_9EURY</name>
<dbReference type="CDD" id="cd07343">
    <property type="entry name" value="M48A_Zmpste24p_like"/>
    <property type="match status" value="1"/>
</dbReference>
<dbReference type="GO" id="GO:0071586">
    <property type="term" value="P:CAAX-box protein processing"/>
    <property type="evidence" value="ECO:0007669"/>
    <property type="project" value="InterPro"/>
</dbReference>
<dbReference type="Pfam" id="PF16491">
    <property type="entry name" value="Peptidase_M48_N"/>
    <property type="match status" value="1"/>
</dbReference>
<dbReference type="GO" id="GO:0004222">
    <property type="term" value="F:metalloendopeptidase activity"/>
    <property type="evidence" value="ECO:0007669"/>
    <property type="project" value="InterPro"/>
</dbReference>
<dbReference type="FunFam" id="3.30.2010.10:FF:000010">
    <property type="entry name" value="M48 family peptidase"/>
    <property type="match status" value="1"/>
</dbReference>
<keyword evidence="9" id="KW-0812">Transmembrane</keyword>
<evidence type="ECO:0000256" key="3">
    <source>
        <dbReference type="ARBA" id="ARBA00022801"/>
    </source>
</evidence>
<feature type="transmembrane region" description="Helical" evidence="9">
    <location>
        <begin position="177"/>
        <end position="197"/>
    </location>
</feature>
<feature type="transmembrane region" description="Helical" evidence="9">
    <location>
        <begin position="105"/>
        <end position="126"/>
    </location>
</feature>
<evidence type="ECO:0000256" key="9">
    <source>
        <dbReference type="SAM" id="Phobius"/>
    </source>
</evidence>
<feature type="active site" evidence="6">
    <location>
        <position position="281"/>
    </location>
</feature>
<feature type="transmembrane region" description="Helical" evidence="9">
    <location>
        <begin position="6"/>
        <end position="25"/>
    </location>
</feature>
<feature type="transmembrane region" description="Helical" evidence="9">
    <location>
        <begin position="65"/>
        <end position="85"/>
    </location>
</feature>
<evidence type="ECO:0000313" key="13">
    <source>
        <dbReference type="Proteomes" id="UP000030649"/>
    </source>
</evidence>
<proteinExistence type="predicted"/>
<feature type="active site" description="Proton donor" evidence="6">
    <location>
        <position position="361"/>
    </location>
</feature>
<feature type="binding site" evidence="7">
    <location>
        <position position="357"/>
    </location>
    <ligand>
        <name>Zn(2+)</name>
        <dbReference type="ChEBI" id="CHEBI:29105"/>
        <note>catalytic</note>
    </ligand>
</feature>
<dbReference type="Pfam" id="PF01435">
    <property type="entry name" value="Peptidase_M48"/>
    <property type="match status" value="1"/>
</dbReference>
<reference evidence="12 13" key="1">
    <citation type="journal article" date="2013" name="PLoS ONE">
        <title>Assembly-driven community genomics of a hypersaline microbial ecosystem.</title>
        <authorList>
            <person name="Podell S."/>
            <person name="Ugalde J.A."/>
            <person name="Narasingarao P."/>
            <person name="Banfield J.F."/>
            <person name="Heidelberg K.B."/>
            <person name="Allen E.E."/>
        </authorList>
    </citation>
    <scope>NUCLEOTIDE SEQUENCE [LARGE SCALE GENOMIC DNA]</scope>
    <source>
        <strain evidence="13">J07HQW1</strain>
    </source>
</reference>
<dbReference type="STRING" id="1238424.J07HQW1_02772"/>
<keyword evidence="9" id="KW-1133">Transmembrane helix</keyword>
<sequence>MFSVSTPVIGLVVLLVGVQILYSALDVLNLSYGTTAVRDADTWIREGLDISDPERMLAYQRSTTILSRTQSWVGLAIVLGVVLTGTYTDLTRALTQTGLAPSTQGVLLIVGAVVGSRLLAAPFDLYKTFVIEDRFGFNNQTALLWLRDWIITLVIGVIAATLIGGIVLWVIEAVPSLWPVLGWLIVIGVSLATMVIYPRVIAPLFNDFEPIEFGALRDAVEDVFNRAGFDCEQIYEMDASRRSSHSNAYFIGFGRAKRVVLFDTLIEQMNTTSIQAVLAHELAHWKKAHIWKQLAASTIQMGAVFAFLWWITSSEWVYAAFNLPSVTYAALGIGLLYAGPVLRLLSPVTNRLSLSHEREADDFAAETMGGPTAMTQALQTLAGENLQNPFPHPAYAAFHMTHPPIPTRIRRLREQYGDDTVDDGLLNEDDSPAEADGDTDDDHDPAAPTA</sequence>
<evidence type="ECO:0000259" key="11">
    <source>
        <dbReference type="Pfam" id="PF16491"/>
    </source>
</evidence>
<keyword evidence="2 7" id="KW-0479">Metal-binding</keyword>
<keyword evidence="5" id="KW-0482">Metalloprotease</keyword>
<feature type="transmembrane region" description="Helical" evidence="9">
    <location>
        <begin position="317"/>
        <end position="338"/>
    </location>
</feature>
<dbReference type="Proteomes" id="UP000030649">
    <property type="component" value="Unassembled WGS sequence"/>
</dbReference>
<dbReference type="InterPro" id="IPR032456">
    <property type="entry name" value="Peptidase_M48_N"/>
</dbReference>
<evidence type="ECO:0000256" key="4">
    <source>
        <dbReference type="ARBA" id="ARBA00022833"/>
    </source>
</evidence>
<dbReference type="PANTHER" id="PTHR10120">
    <property type="entry name" value="CAAX PRENYL PROTEASE 1"/>
    <property type="match status" value="1"/>
</dbReference>
<keyword evidence="9" id="KW-0472">Membrane</keyword>
<dbReference type="InterPro" id="IPR001915">
    <property type="entry name" value="Peptidase_M48"/>
</dbReference>
<feature type="binding site" evidence="7">
    <location>
        <position position="280"/>
    </location>
    <ligand>
        <name>Zn(2+)</name>
        <dbReference type="ChEBI" id="CHEBI:29105"/>
        <note>catalytic</note>
    </ligand>
</feature>
<feature type="domain" description="CAAX prenyl protease 1 N-terminal" evidence="11">
    <location>
        <begin position="53"/>
        <end position="206"/>
    </location>
</feature>
<evidence type="ECO:0000256" key="2">
    <source>
        <dbReference type="ARBA" id="ARBA00022723"/>
    </source>
</evidence>
<keyword evidence="3" id="KW-0378">Hydrolase</keyword>
<feature type="transmembrane region" description="Helical" evidence="9">
    <location>
        <begin position="146"/>
        <end position="171"/>
    </location>
</feature>
<keyword evidence="4 7" id="KW-0862">Zinc</keyword>
<accession>U1N7P7</accession>
<evidence type="ECO:0000256" key="5">
    <source>
        <dbReference type="ARBA" id="ARBA00023049"/>
    </source>
</evidence>
<dbReference type="InterPro" id="IPR027057">
    <property type="entry name" value="CAXX_Prtase_1"/>
</dbReference>
<dbReference type="AlphaFoldDB" id="U1N7P7"/>
<gene>
    <name evidence="12" type="ORF">J07HQW1_02772</name>
</gene>
<feature type="domain" description="Peptidase M48" evidence="10">
    <location>
        <begin position="212"/>
        <end position="414"/>
    </location>
</feature>
<dbReference type="GO" id="GO:0046872">
    <property type="term" value="F:metal ion binding"/>
    <property type="evidence" value="ECO:0007669"/>
    <property type="project" value="UniProtKB-KW"/>
</dbReference>
<keyword evidence="1 12" id="KW-0645">Protease</keyword>